<gene>
    <name evidence="2" type="ORF">BN1211_4696</name>
</gene>
<dbReference type="EMBL" id="CDQK01000005">
    <property type="protein sequence ID" value="CEP23991.1"/>
    <property type="molecule type" value="Genomic_DNA"/>
</dbReference>
<dbReference type="Proteomes" id="UP000038830">
    <property type="component" value="Unassembled WGS sequence"/>
</dbReference>
<accession>A0A0H5C779</accession>
<organism evidence="2 3">
    <name type="scientific">Cyberlindnera jadinii (strain ATCC 18201 / CBS 1600 / BCRC 20928 / JCM 3617 / NBRC 0987 / NRRL Y-1542)</name>
    <name type="common">Torula yeast</name>
    <name type="synonym">Candida utilis</name>
    <dbReference type="NCBI Taxonomy" id="983966"/>
    <lineage>
        <taxon>Eukaryota</taxon>
        <taxon>Fungi</taxon>
        <taxon>Dikarya</taxon>
        <taxon>Ascomycota</taxon>
        <taxon>Saccharomycotina</taxon>
        <taxon>Saccharomycetes</taxon>
        <taxon>Phaffomycetales</taxon>
        <taxon>Phaffomycetaceae</taxon>
        <taxon>Cyberlindnera</taxon>
    </lineage>
</organism>
<evidence type="ECO:0000313" key="3">
    <source>
        <dbReference type="Proteomes" id="UP000038830"/>
    </source>
</evidence>
<feature type="transmembrane region" description="Helical" evidence="1">
    <location>
        <begin position="118"/>
        <end position="139"/>
    </location>
</feature>
<reference evidence="3" key="1">
    <citation type="journal article" date="2015" name="J. Biotechnol.">
        <title>The structure of the Cyberlindnera jadinii genome and its relation to Candida utilis analyzed by the occurrence of single nucleotide polymorphisms.</title>
        <authorList>
            <person name="Rupp O."/>
            <person name="Brinkrolf K."/>
            <person name="Buerth C."/>
            <person name="Kunigo M."/>
            <person name="Schneider J."/>
            <person name="Jaenicke S."/>
            <person name="Goesmann A."/>
            <person name="Puehler A."/>
            <person name="Jaeger K.-E."/>
            <person name="Ernst J.F."/>
        </authorList>
    </citation>
    <scope>NUCLEOTIDE SEQUENCE [LARGE SCALE GENOMIC DNA]</scope>
    <source>
        <strain evidence="3">ATCC 18201 / CBS 1600 / BCRC 20928 / JCM 3617 / NBRC 0987 / NRRL Y-1542</strain>
    </source>
</reference>
<evidence type="ECO:0000313" key="2">
    <source>
        <dbReference type="EMBL" id="CEP23991.1"/>
    </source>
</evidence>
<sequence>MDSNVEFGQVEQLPSYSELEEQSPKDTYCYCDRCVYKRNGNEKVERNLLYGTVCPLLWIYNLLLFVASFKDNSQYKFSESIEWAYKDEIALSVELNDDSLVGGIIKQHCETGRRYDRICGWSFMGLLLYAVLLWLLIMIL</sequence>
<protein>
    <submittedName>
        <fullName evidence="2">Uncharacterized protein</fullName>
    </submittedName>
</protein>
<keyword evidence="1" id="KW-0812">Transmembrane</keyword>
<evidence type="ECO:0000256" key="1">
    <source>
        <dbReference type="SAM" id="Phobius"/>
    </source>
</evidence>
<feature type="transmembrane region" description="Helical" evidence="1">
    <location>
        <begin position="48"/>
        <end position="69"/>
    </location>
</feature>
<keyword evidence="1" id="KW-1133">Transmembrane helix</keyword>
<proteinExistence type="predicted"/>
<name>A0A0H5C779_CYBJN</name>
<keyword evidence="1" id="KW-0472">Membrane</keyword>
<dbReference type="AlphaFoldDB" id="A0A0H5C779"/>